<evidence type="ECO:0000256" key="1">
    <source>
        <dbReference type="ARBA" id="ARBA00004688"/>
    </source>
</evidence>
<dbReference type="EMBL" id="ML220112">
    <property type="protein sequence ID" value="TGZ85602.1"/>
    <property type="molecule type" value="Genomic_DNA"/>
</dbReference>
<dbReference type="OrthoDB" id="2338at2759"/>
<comment type="cofactor">
    <cofactor evidence="5">
        <name>Mn(2+)</name>
        <dbReference type="ChEBI" id="CHEBI:29035"/>
    </cofactor>
    <cofactor evidence="5">
        <name>Co(2+)</name>
        <dbReference type="ChEBI" id="CHEBI:48828"/>
    </cofactor>
    <cofactor evidence="5">
        <name>Cd(2+)</name>
        <dbReference type="ChEBI" id="CHEBI:48775"/>
    </cofactor>
    <text evidence="5">Binds 1 divalent cation per subunit. The enzyme is active with manganese, cobalt or cadmium ions.</text>
</comment>
<dbReference type="Proteomes" id="UP000298138">
    <property type="component" value="Unassembled WGS sequence"/>
</dbReference>
<gene>
    <name evidence="8" type="ORF">EX30DRAFT_326799</name>
</gene>
<keyword evidence="6" id="KW-0057">Aromatic amino acid biosynthesis</keyword>
<feature type="compositionally biased region" description="Low complexity" evidence="7">
    <location>
        <begin position="13"/>
        <end position="22"/>
    </location>
</feature>
<comment type="pathway">
    <text evidence="1 6">Metabolic intermediate biosynthesis; chorismate biosynthesis; chorismate from D-erythrose 4-phosphate and phosphoenolpyruvate: step 1/7.</text>
</comment>
<accession>A0A4S2N894</accession>
<dbReference type="GO" id="GO:0003849">
    <property type="term" value="F:3-deoxy-7-phosphoheptulonate synthase activity"/>
    <property type="evidence" value="ECO:0007669"/>
    <property type="project" value="UniProtKB-EC"/>
</dbReference>
<feature type="binding site" evidence="5">
    <location>
        <position position="462"/>
    </location>
    <ligand>
        <name>Mn(2+)</name>
        <dbReference type="ChEBI" id="CHEBI:29035"/>
    </ligand>
</feature>
<evidence type="ECO:0000256" key="5">
    <source>
        <dbReference type="PIRSR" id="PIRSR602480-1"/>
    </source>
</evidence>
<feature type="binding site" evidence="5">
    <location>
        <position position="101"/>
    </location>
    <ligand>
        <name>Mn(2+)</name>
        <dbReference type="ChEBI" id="CHEBI:29035"/>
    </ligand>
</feature>
<feature type="binding site" evidence="5">
    <location>
        <position position="324"/>
    </location>
    <ligand>
        <name>phosphoenolpyruvate</name>
        <dbReference type="ChEBI" id="CHEBI:58702"/>
    </ligand>
</feature>
<evidence type="ECO:0000313" key="8">
    <source>
        <dbReference type="EMBL" id="TGZ85602.1"/>
    </source>
</evidence>
<dbReference type="Pfam" id="PF01474">
    <property type="entry name" value="DAHP_synth_2"/>
    <property type="match status" value="1"/>
</dbReference>
<dbReference type="EC" id="2.5.1.54" evidence="6"/>
<keyword evidence="5" id="KW-0104">Cadmium</keyword>
<evidence type="ECO:0000256" key="3">
    <source>
        <dbReference type="ARBA" id="ARBA00022679"/>
    </source>
</evidence>
<keyword evidence="9" id="KW-1185">Reference proteome</keyword>
<reference evidence="8 9" key="1">
    <citation type="submission" date="2019-04" db="EMBL/GenBank/DDBJ databases">
        <title>Comparative genomics and transcriptomics to analyze fruiting body development in filamentous ascomycetes.</title>
        <authorList>
            <consortium name="DOE Joint Genome Institute"/>
            <person name="Lutkenhaus R."/>
            <person name="Traeger S."/>
            <person name="Breuer J."/>
            <person name="Kuo A."/>
            <person name="Lipzen A."/>
            <person name="Pangilinan J."/>
            <person name="Dilworth D."/>
            <person name="Sandor L."/>
            <person name="Poggeler S."/>
            <person name="Barry K."/>
            <person name="Grigoriev I.V."/>
            <person name="Nowrousian M."/>
        </authorList>
    </citation>
    <scope>NUCLEOTIDE SEQUENCE [LARGE SCALE GENOMIC DNA]</scope>
    <source>
        <strain evidence="8 9">CBS 389.68</strain>
    </source>
</reference>
<proteinExistence type="inferred from homology"/>
<organism evidence="8 9">
    <name type="scientific">Ascodesmis nigricans</name>
    <dbReference type="NCBI Taxonomy" id="341454"/>
    <lineage>
        <taxon>Eukaryota</taxon>
        <taxon>Fungi</taxon>
        <taxon>Dikarya</taxon>
        <taxon>Ascomycota</taxon>
        <taxon>Pezizomycotina</taxon>
        <taxon>Pezizomycetes</taxon>
        <taxon>Pezizales</taxon>
        <taxon>Ascodesmidaceae</taxon>
        <taxon>Ascodesmis</taxon>
    </lineage>
</organism>
<dbReference type="InterPro" id="IPR002480">
    <property type="entry name" value="DAHP_synth_2"/>
</dbReference>
<dbReference type="Gene3D" id="3.20.20.70">
    <property type="entry name" value="Aldolase class I"/>
    <property type="match status" value="1"/>
</dbReference>
<evidence type="ECO:0000256" key="2">
    <source>
        <dbReference type="ARBA" id="ARBA00008911"/>
    </source>
</evidence>
<dbReference type="GO" id="GO:0009073">
    <property type="term" value="P:aromatic amino acid family biosynthetic process"/>
    <property type="evidence" value="ECO:0007669"/>
    <property type="project" value="UniProtKB-KW"/>
</dbReference>
<feature type="region of interest" description="Disordered" evidence="7">
    <location>
        <begin position="13"/>
        <end position="50"/>
    </location>
</feature>
<dbReference type="InParanoid" id="A0A4S2N894"/>
<dbReference type="PANTHER" id="PTHR21337:SF0">
    <property type="entry name" value="PHOSPHO-2-DEHYDRO-3-DEOXYHEPTONATE ALDOLASE"/>
    <property type="match status" value="1"/>
</dbReference>
<feature type="binding site" evidence="5">
    <location>
        <position position="432"/>
    </location>
    <ligand>
        <name>Mn(2+)</name>
        <dbReference type="ChEBI" id="CHEBI:29035"/>
    </ligand>
</feature>
<keyword evidence="3 6" id="KW-0808">Transferase</keyword>
<dbReference type="GO" id="GO:0008652">
    <property type="term" value="P:amino acid biosynthetic process"/>
    <property type="evidence" value="ECO:0007669"/>
    <property type="project" value="UniProtKB-KW"/>
</dbReference>
<dbReference type="SUPFAM" id="SSF51569">
    <property type="entry name" value="Aldolase"/>
    <property type="match status" value="1"/>
</dbReference>
<keyword evidence="5" id="KW-0464">Manganese</keyword>
<feature type="binding site" evidence="5">
    <location>
        <position position="140"/>
    </location>
    <ligand>
        <name>phosphoenolpyruvate</name>
        <dbReference type="ChEBI" id="CHEBI:58702"/>
    </ligand>
</feature>
<dbReference type="AlphaFoldDB" id="A0A4S2N894"/>
<sequence>MASPPVTLPLSAAARRAASISSGRPPTPVPDSNDDEWTPSSWQSKPMQQTVTYPDRTGVETALRKLESLPPLVTPTEIVRLREALAEVADGKAFLLQGGDCAELFDYCTESQIDAKLKLLLQMSLVLIWGGNIPVVRIGRIAGQFAKPRSSATEKLKDGREILSFRGDNVNGFDVDERTPDPGRLVNAYFHSAATINYLRAQLASGFADLHYPFEWTLSHVQDSEAKEAYQKIVDSIHDAIRFMRTIGADKSPSLGSVDLYTSHEGLLLEYEQSLTRLLKHPSTGELKYWNTSAHFLWIGDRTRQLDGAHVEYFRGIQNPIGIKVGPSMKPEELVRLLGIVDSRKEKGRVTLITRYGCDKIEECLPKHIEAVKKTDHKVVWQCDPMHGNTRTATNSSAAYKTRQFSSIISELSSALKIHKDHGSQLGGVHLELTGEAVTECVGGSQGLTDQDLSLNYTSYCDPRLNNKQALEAAFLIANYYREGTLMENV</sequence>
<dbReference type="GO" id="GO:0009423">
    <property type="term" value="P:chorismate biosynthetic process"/>
    <property type="evidence" value="ECO:0007669"/>
    <property type="project" value="UniProtKB-UniPathway"/>
</dbReference>
<feature type="binding site" evidence="5">
    <location>
        <position position="355"/>
    </location>
    <ligand>
        <name>phosphoenolpyruvate</name>
        <dbReference type="ChEBI" id="CHEBI:58702"/>
    </ligand>
</feature>
<name>A0A4S2N894_9PEZI</name>
<keyword evidence="5" id="KW-0170">Cobalt</keyword>
<evidence type="ECO:0000256" key="6">
    <source>
        <dbReference type="RuleBase" id="RU363071"/>
    </source>
</evidence>
<evidence type="ECO:0000256" key="7">
    <source>
        <dbReference type="SAM" id="MobiDB-lite"/>
    </source>
</evidence>
<feature type="binding site" evidence="5">
    <location>
        <position position="387"/>
    </location>
    <ligand>
        <name>Mn(2+)</name>
        <dbReference type="ChEBI" id="CHEBI:29035"/>
    </ligand>
</feature>
<dbReference type="UniPathway" id="UPA00053">
    <property type="reaction ID" value="UER00084"/>
</dbReference>
<feature type="compositionally biased region" description="Polar residues" evidence="7">
    <location>
        <begin position="38"/>
        <end position="50"/>
    </location>
</feature>
<dbReference type="InterPro" id="IPR013785">
    <property type="entry name" value="Aldolase_TIM"/>
</dbReference>
<keyword evidence="6" id="KW-0028">Amino-acid biosynthesis</keyword>
<evidence type="ECO:0000256" key="4">
    <source>
        <dbReference type="ARBA" id="ARBA00047508"/>
    </source>
</evidence>
<dbReference type="PANTHER" id="PTHR21337">
    <property type="entry name" value="PHOSPHO-2-DEHYDRO-3-DEOXYHEPTONATE ALDOLASE 1, 2"/>
    <property type="match status" value="1"/>
</dbReference>
<protein>
    <recommendedName>
        <fullName evidence="6">Phospho-2-dehydro-3-deoxyheptonate aldolase</fullName>
        <ecNumber evidence="6">2.5.1.54</ecNumber>
    </recommendedName>
</protein>
<dbReference type="STRING" id="341454.A0A4S2N894"/>
<comment type="catalytic activity">
    <reaction evidence="4 6">
        <text>D-erythrose 4-phosphate + phosphoenolpyruvate + H2O = 7-phospho-2-dehydro-3-deoxy-D-arabino-heptonate + phosphate</text>
        <dbReference type="Rhea" id="RHEA:14717"/>
        <dbReference type="ChEBI" id="CHEBI:15377"/>
        <dbReference type="ChEBI" id="CHEBI:16897"/>
        <dbReference type="ChEBI" id="CHEBI:43474"/>
        <dbReference type="ChEBI" id="CHEBI:58394"/>
        <dbReference type="ChEBI" id="CHEBI:58702"/>
        <dbReference type="EC" id="2.5.1.54"/>
    </reaction>
</comment>
<evidence type="ECO:0000313" key="9">
    <source>
        <dbReference type="Proteomes" id="UP000298138"/>
    </source>
</evidence>
<comment type="similarity">
    <text evidence="2 6">Belongs to the class-II DAHP synthase family.</text>
</comment>